<feature type="region of interest" description="Disordered" evidence="1">
    <location>
        <begin position="288"/>
        <end position="309"/>
    </location>
</feature>
<dbReference type="GO" id="GO:0003676">
    <property type="term" value="F:nucleic acid binding"/>
    <property type="evidence" value="ECO:0007669"/>
    <property type="project" value="InterPro"/>
</dbReference>
<protein>
    <recommendedName>
        <fullName evidence="2">Integrase catalytic domain-containing protein</fullName>
    </recommendedName>
</protein>
<dbReference type="Gene3D" id="3.30.420.10">
    <property type="entry name" value="Ribonuclease H-like superfamily/Ribonuclease H"/>
    <property type="match status" value="1"/>
</dbReference>
<evidence type="ECO:0000313" key="4">
    <source>
        <dbReference type="Proteomes" id="UP000594262"/>
    </source>
</evidence>
<name>A0A7M5VG95_9CNID</name>
<dbReference type="InterPro" id="IPR012337">
    <property type="entry name" value="RNaseH-like_sf"/>
</dbReference>
<proteinExistence type="predicted"/>
<evidence type="ECO:0000256" key="1">
    <source>
        <dbReference type="SAM" id="MobiDB-lite"/>
    </source>
</evidence>
<dbReference type="Proteomes" id="UP000594262">
    <property type="component" value="Unplaced"/>
</dbReference>
<keyword evidence="4" id="KW-1185">Reference proteome</keyword>
<sequence>MDKLVESKIANCLACQAVERQTRSTPLKPTEIPENVWDTVNVDYLGPLPNGKYLFVLIDQRSRYPVVDFTKTTDATTAISSLSRTFNLFGNPIYIVSDNGPPFTSQRLKEFLQSRGVSHRKITPLWPQANGEAERFMRPLNKTIRTAHLEGKDIETEVQKYLFAYRNTPHSSTKVSPSEVMFNRKINFNLPQIDNTAETNLQANTNENDRKSKSYNKNYIDTKKRAQDILFKRGDRVLVRQPKENKLTPYSNATPLRVTNVKGTMITAQFENQENGITRHATHFKRIAPSTGLPTTQRNKNEQNTERKQYSLRERKEIIQKLVYKTTNSRLV</sequence>
<dbReference type="PANTHER" id="PTHR37984">
    <property type="entry name" value="PROTEIN CBG26694"/>
    <property type="match status" value="1"/>
</dbReference>
<dbReference type="EnsemblMetazoa" id="CLYHEMT011729.1">
    <property type="protein sequence ID" value="CLYHEMP011729.1"/>
    <property type="gene ID" value="CLYHEMG011729"/>
</dbReference>
<dbReference type="SUPFAM" id="SSF53098">
    <property type="entry name" value="Ribonuclease H-like"/>
    <property type="match status" value="1"/>
</dbReference>
<evidence type="ECO:0000313" key="3">
    <source>
        <dbReference type="EnsemblMetazoa" id="CLYHEMP011729.1"/>
    </source>
</evidence>
<feature type="compositionally biased region" description="Basic and acidic residues" evidence="1">
    <location>
        <begin position="299"/>
        <end position="309"/>
    </location>
</feature>
<dbReference type="PANTHER" id="PTHR37984:SF11">
    <property type="entry name" value="INTEGRASE CATALYTIC DOMAIN-CONTAINING PROTEIN"/>
    <property type="match status" value="1"/>
</dbReference>
<dbReference type="GO" id="GO:0015074">
    <property type="term" value="P:DNA integration"/>
    <property type="evidence" value="ECO:0007669"/>
    <property type="project" value="InterPro"/>
</dbReference>
<dbReference type="PROSITE" id="PS50994">
    <property type="entry name" value="INTEGRASE"/>
    <property type="match status" value="1"/>
</dbReference>
<dbReference type="InterPro" id="IPR001584">
    <property type="entry name" value="Integrase_cat-core"/>
</dbReference>
<feature type="domain" description="Integrase catalytic" evidence="2">
    <location>
        <begin position="29"/>
        <end position="185"/>
    </location>
</feature>
<dbReference type="InterPro" id="IPR036397">
    <property type="entry name" value="RNaseH_sf"/>
</dbReference>
<dbReference type="OrthoDB" id="5983996at2759"/>
<organism evidence="3 4">
    <name type="scientific">Clytia hemisphaerica</name>
    <dbReference type="NCBI Taxonomy" id="252671"/>
    <lineage>
        <taxon>Eukaryota</taxon>
        <taxon>Metazoa</taxon>
        <taxon>Cnidaria</taxon>
        <taxon>Hydrozoa</taxon>
        <taxon>Hydroidolina</taxon>
        <taxon>Leptothecata</taxon>
        <taxon>Obeliida</taxon>
        <taxon>Clytiidae</taxon>
        <taxon>Clytia</taxon>
    </lineage>
</organism>
<evidence type="ECO:0000259" key="2">
    <source>
        <dbReference type="PROSITE" id="PS50994"/>
    </source>
</evidence>
<accession>A0A7M5VG95</accession>
<feature type="region of interest" description="Disordered" evidence="1">
    <location>
        <begin position="198"/>
        <end position="219"/>
    </location>
</feature>
<dbReference type="FunFam" id="3.30.420.10:FF:000063">
    <property type="entry name" value="Retrovirus-related Pol polyprotein from transposon 297-like Protein"/>
    <property type="match status" value="1"/>
</dbReference>
<dbReference type="AlphaFoldDB" id="A0A7M5VG95"/>
<reference evidence="3" key="1">
    <citation type="submission" date="2021-01" db="UniProtKB">
        <authorList>
            <consortium name="EnsemblMetazoa"/>
        </authorList>
    </citation>
    <scope>IDENTIFICATION</scope>
</reference>
<dbReference type="Pfam" id="PF00665">
    <property type="entry name" value="rve"/>
    <property type="match status" value="1"/>
</dbReference>
<dbReference type="InterPro" id="IPR050951">
    <property type="entry name" value="Retrovirus_Pol_polyprotein"/>
</dbReference>